<dbReference type="Proteomes" id="UP000887540">
    <property type="component" value="Unplaced"/>
</dbReference>
<keyword evidence="1" id="KW-0472">Membrane</keyword>
<evidence type="ECO:0000313" key="2">
    <source>
        <dbReference type="Proteomes" id="UP000887540"/>
    </source>
</evidence>
<accession>A0A914C2K8</accession>
<proteinExistence type="predicted"/>
<sequence>MFTAMCINGFFMAVTTCLTVCYLFSVPDAFYRYNFPLLEKLYTALAVTMYGIGVALVIIHIIANFYLVWLIELGTISVTFLFYLLDFLPRWRTSEPQ</sequence>
<reference evidence="3" key="1">
    <citation type="submission" date="2022-11" db="UniProtKB">
        <authorList>
            <consortium name="WormBaseParasite"/>
        </authorList>
    </citation>
    <scope>IDENTIFICATION</scope>
</reference>
<protein>
    <submittedName>
        <fullName evidence="3">PGG domain-containing protein</fullName>
    </submittedName>
</protein>
<keyword evidence="2" id="KW-1185">Reference proteome</keyword>
<keyword evidence="1" id="KW-1133">Transmembrane helix</keyword>
<organism evidence="2 3">
    <name type="scientific">Acrobeloides nanus</name>
    <dbReference type="NCBI Taxonomy" id="290746"/>
    <lineage>
        <taxon>Eukaryota</taxon>
        <taxon>Metazoa</taxon>
        <taxon>Ecdysozoa</taxon>
        <taxon>Nematoda</taxon>
        <taxon>Chromadorea</taxon>
        <taxon>Rhabditida</taxon>
        <taxon>Tylenchina</taxon>
        <taxon>Cephalobomorpha</taxon>
        <taxon>Cephaloboidea</taxon>
        <taxon>Cephalobidae</taxon>
        <taxon>Acrobeloides</taxon>
    </lineage>
</organism>
<feature type="transmembrane region" description="Helical" evidence="1">
    <location>
        <begin position="66"/>
        <end position="85"/>
    </location>
</feature>
<name>A0A914C2K8_9BILA</name>
<evidence type="ECO:0000256" key="1">
    <source>
        <dbReference type="SAM" id="Phobius"/>
    </source>
</evidence>
<dbReference type="WBParaSite" id="ACRNAN_Path_1598.g6214.t1">
    <property type="protein sequence ID" value="ACRNAN_Path_1598.g6214.t1"/>
    <property type="gene ID" value="ACRNAN_Path_1598.g6214"/>
</dbReference>
<evidence type="ECO:0000313" key="3">
    <source>
        <dbReference type="WBParaSite" id="ACRNAN_Path_1598.g6214.t1"/>
    </source>
</evidence>
<dbReference type="AlphaFoldDB" id="A0A914C2K8"/>
<feature type="transmembrane region" description="Helical" evidence="1">
    <location>
        <begin position="41"/>
        <end position="59"/>
    </location>
</feature>
<keyword evidence="1" id="KW-0812">Transmembrane</keyword>